<dbReference type="RefSeq" id="WP_377315879.1">
    <property type="nucleotide sequence ID" value="NZ_JBHUIY010000015.1"/>
</dbReference>
<comment type="caution">
    <text evidence="3">The sequence shown here is derived from an EMBL/GenBank/DDBJ whole genome shotgun (WGS) entry which is preliminary data.</text>
</comment>
<evidence type="ECO:0000313" key="4">
    <source>
        <dbReference type="Proteomes" id="UP001597296"/>
    </source>
</evidence>
<dbReference type="InterPro" id="IPR025263">
    <property type="entry name" value="YhdP_central"/>
</dbReference>
<reference evidence="4" key="1">
    <citation type="journal article" date="2019" name="Int. J. Syst. Evol. Microbiol.">
        <title>The Global Catalogue of Microorganisms (GCM) 10K type strain sequencing project: providing services to taxonomists for standard genome sequencing and annotation.</title>
        <authorList>
            <consortium name="The Broad Institute Genomics Platform"/>
            <consortium name="The Broad Institute Genome Sequencing Center for Infectious Disease"/>
            <person name="Wu L."/>
            <person name="Ma J."/>
        </authorList>
    </citation>
    <scope>NUCLEOTIDE SEQUENCE [LARGE SCALE GENOMIC DNA]</scope>
    <source>
        <strain evidence="4">KCTC 15012</strain>
    </source>
</reference>
<feature type="domain" description="YhdP central" evidence="2">
    <location>
        <begin position="279"/>
        <end position="534"/>
    </location>
</feature>
<feature type="transmembrane region" description="Helical" evidence="1">
    <location>
        <begin position="7"/>
        <end position="28"/>
    </location>
</feature>
<keyword evidence="1" id="KW-1133">Transmembrane helix</keyword>
<accession>A0ABW5CD19</accession>
<protein>
    <submittedName>
        <fullName evidence="3">AsmA-like C-terminal domain-containing protein</fullName>
    </submittedName>
</protein>
<dbReference type="EMBL" id="JBHUIY010000015">
    <property type="protein sequence ID" value="MFD2233980.1"/>
    <property type="molecule type" value="Genomic_DNA"/>
</dbReference>
<dbReference type="PANTHER" id="PTHR30441">
    <property type="entry name" value="DUF748 DOMAIN-CONTAINING PROTEIN"/>
    <property type="match status" value="1"/>
</dbReference>
<evidence type="ECO:0000259" key="2">
    <source>
        <dbReference type="Pfam" id="PF13116"/>
    </source>
</evidence>
<dbReference type="Proteomes" id="UP001597296">
    <property type="component" value="Unassembled WGS sequence"/>
</dbReference>
<evidence type="ECO:0000313" key="3">
    <source>
        <dbReference type="EMBL" id="MFD2233980.1"/>
    </source>
</evidence>
<keyword evidence="1" id="KW-0472">Membrane</keyword>
<proteinExistence type="predicted"/>
<dbReference type="InterPro" id="IPR052894">
    <property type="entry name" value="AsmA-related"/>
</dbReference>
<keyword evidence="4" id="KW-1185">Reference proteome</keyword>
<dbReference type="PANTHER" id="PTHR30441:SF4">
    <property type="entry name" value="PROTEIN ASMA"/>
    <property type="match status" value="1"/>
</dbReference>
<keyword evidence="1" id="KW-0812">Transmembrane</keyword>
<dbReference type="Pfam" id="PF13116">
    <property type="entry name" value="YhdP"/>
    <property type="match status" value="1"/>
</dbReference>
<gene>
    <name evidence="3" type="ORF">ACFSNB_09195</name>
</gene>
<evidence type="ECO:0000256" key="1">
    <source>
        <dbReference type="SAM" id="Phobius"/>
    </source>
</evidence>
<name>A0ABW5CD19_9PROT</name>
<sequence length="1044" mass="108914">MHDAVGVLFRVLWGSLLLLVVAVPLLAWRLEREPIGLDALTPMIERALSDERSGLRVTLGRTVLTAGEGARLLDFHAFDLAAYGPDGDQPILTVPDVSFSLNFRALLAGRIAPDTISLTGVRLALVREAGGRVRLGINGGGAEPTPASGAVGDLIRDALLGEPDPAKPGRTLNAFTITRAMVTIEDRGLGRSWQVPEADLTFRRVEAGLTASGRLRLEIESDRVDLALDADYHKGDGSLGLAARVAGLRPARLAGLDPALAGLAAADLPVSGAARARLAADGRLDRLDLDLAAGAGRLVLPAPLAGTLPLTAAVVKGSYQRERDRLDLSEFRVEFGGPALTASGAVEGLLGGGAVRLEAALRDVPVDRLGELWPQGLAQNARDWVVSNLSKGMAREATLALAGRLPPGGDPAGLTLTRLGGTIRADGVTVDYLHPMPLARGVKAEVTYDAHSMRIVLREGEAPGLRLRGGEVLFTGLDQVDQFAEITLDLGGPLAAALRLLDSPPLRYAQALGIDPGRVGGDTTTRVGFKFPLLQALRLDDLDIHAEASVKGLMLPKVALGQDIEGGQLDLTVDAKGLDAVGSVVLGGVPASLSWRENFAARGAPFRSRYHIKAAQLGEEQRRRFGLDAAPFVAPLLAGPVGADVTVSLGDGGKGEIAARLDLAPARMALAPLGWSKEEGKPGSAEVEVRLERRQLAAVPHFAVQSAGLDVRGTVGFDGEGAARRIEFTRLAVGRSEGGGVLTLPPGGGLDFSFSGASLDLAPALADKSEDGQDKDHGPPLTLSAHARRLWVSEMGALGDASLSVRREGGDFRSLALQGGLEGGHKLSVTIAGDAASRRSLAVHSDDAGAVARAFDLYPDLVGGELTVSGAYDDSVPGHPLTGRLKVTDYQVRNAPALARLLTVAALTGVLDLLRGEGVSFSALEAPFVSKGGLLELKDARAWGPALGITAKGQIDLDRSRLAIEGTVVPAYVLNSALGQIPLLGWLVTGGEEGGGVIAFRYTMKGPADDPSVTVNPLSALTPGFLRRLFNLFDDGSGTEARPR</sequence>
<organism evidence="3 4">
    <name type="scientific">Phaeospirillum tilakii</name>
    <dbReference type="NCBI Taxonomy" id="741673"/>
    <lineage>
        <taxon>Bacteria</taxon>
        <taxon>Pseudomonadati</taxon>
        <taxon>Pseudomonadota</taxon>
        <taxon>Alphaproteobacteria</taxon>
        <taxon>Rhodospirillales</taxon>
        <taxon>Rhodospirillaceae</taxon>
        <taxon>Phaeospirillum</taxon>
    </lineage>
</organism>